<dbReference type="STRING" id="1391654.AKJ09_09065"/>
<dbReference type="PANTHER" id="PTHR34858:SF1">
    <property type="entry name" value="CYSO-CYSTEINE PEPTIDASE"/>
    <property type="match status" value="1"/>
</dbReference>
<dbReference type="RefSeq" id="WP_146653330.1">
    <property type="nucleotide sequence ID" value="NZ_CP012333.1"/>
</dbReference>
<proteinExistence type="predicted"/>
<evidence type="ECO:0000313" key="7">
    <source>
        <dbReference type="EMBL" id="AKV02402.1"/>
    </source>
</evidence>
<dbReference type="Pfam" id="PF14464">
    <property type="entry name" value="Prok-JAB"/>
    <property type="match status" value="1"/>
</dbReference>
<evidence type="ECO:0000259" key="6">
    <source>
        <dbReference type="Pfam" id="PF14464"/>
    </source>
</evidence>
<gene>
    <name evidence="7" type="ORF">AKJ09_09065</name>
</gene>
<evidence type="ECO:0000256" key="5">
    <source>
        <dbReference type="ARBA" id="ARBA00023049"/>
    </source>
</evidence>
<keyword evidence="3" id="KW-0378">Hydrolase</keyword>
<evidence type="ECO:0000256" key="4">
    <source>
        <dbReference type="ARBA" id="ARBA00022833"/>
    </source>
</evidence>
<sequence>MRDVEKHPWINGKLTLRADVVARVDEEARAAYARDEESCGLLVGPGEEPLVVDEIVPMENRANKLHRLDPETYPRTGRMYFDIDPLKFERAVRDRSAAGRPVKVLYHSHLDAGAYFSETDAAATTMGGDEPTYDLAYLVTSVREGTVDDRKLFIWDPEKRTFVEGELFIA</sequence>
<keyword evidence="5" id="KW-0482">Metalloprotease</keyword>
<evidence type="ECO:0000256" key="2">
    <source>
        <dbReference type="ARBA" id="ARBA00022723"/>
    </source>
</evidence>
<dbReference type="EMBL" id="CP012333">
    <property type="protein sequence ID" value="AKV02402.1"/>
    <property type="molecule type" value="Genomic_DNA"/>
</dbReference>
<dbReference type="InterPro" id="IPR028090">
    <property type="entry name" value="JAB_dom_prok"/>
</dbReference>
<dbReference type="OrthoDB" id="9802958at2"/>
<dbReference type="Proteomes" id="UP000064967">
    <property type="component" value="Chromosome"/>
</dbReference>
<evidence type="ECO:0000256" key="1">
    <source>
        <dbReference type="ARBA" id="ARBA00022670"/>
    </source>
</evidence>
<keyword evidence="4" id="KW-0862">Zinc</keyword>
<accession>A0A0K1Q9R2</accession>
<name>A0A0K1Q9R2_9BACT</name>
<feature type="domain" description="JAB" evidence="6">
    <location>
        <begin position="28"/>
        <end position="125"/>
    </location>
</feature>
<keyword evidence="2" id="KW-0479">Metal-binding</keyword>
<keyword evidence="7" id="KW-0808">Transferase</keyword>
<organism evidence="7 8">
    <name type="scientific">Labilithrix luteola</name>
    <dbReference type="NCBI Taxonomy" id="1391654"/>
    <lineage>
        <taxon>Bacteria</taxon>
        <taxon>Pseudomonadati</taxon>
        <taxon>Myxococcota</taxon>
        <taxon>Polyangia</taxon>
        <taxon>Polyangiales</taxon>
        <taxon>Labilitrichaceae</taxon>
        <taxon>Labilithrix</taxon>
    </lineage>
</organism>
<keyword evidence="8" id="KW-1185">Reference proteome</keyword>
<protein>
    <submittedName>
        <fullName evidence="7">Sulfur carrier protein adenylyltransferase ThiF</fullName>
    </submittedName>
</protein>
<dbReference type="GO" id="GO:0008270">
    <property type="term" value="F:zinc ion binding"/>
    <property type="evidence" value="ECO:0007669"/>
    <property type="project" value="TreeGrafter"/>
</dbReference>
<dbReference type="InterPro" id="IPR051929">
    <property type="entry name" value="VirAsm_ModProt"/>
</dbReference>
<dbReference type="SUPFAM" id="SSF102712">
    <property type="entry name" value="JAB1/MPN domain"/>
    <property type="match status" value="1"/>
</dbReference>
<dbReference type="GO" id="GO:0006508">
    <property type="term" value="P:proteolysis"/>
    <property type="evidence" value="ECO:0007669"/>
    <property type="project" value="UniProtKB-KW"/>
</dbReference>
<dbReference type="KEGG" id="llu:AKJ09_09065"/>
<dbReference type="GO" id="GO:0008235">
    <property type="term" value="F:metalloexopeptidase activity"/>
    <property type="evidence" value="ECO:0007669"/>
    <property type="project" value="TreeGrafter"/>
</dbReference>
<dbReference type="Gene3D" id="3.40.140.10">
    <property type="entry name" value="Cytidine Deaminase, domain 2"/>
    <property type="match status" value="1"/>
</dbReference>
<keyword evidence="1" id="KW-0645">Protease</keyword>
<evidence type="ECO:0000313" key="8">
    <source>
        <dbReference type="Proteomes" id="UP000064967"/>
    </source>
</evidence>
<dbReference type="PANTHER" id="PTHR34858">
    <property type="entry name" value="CYSO-CYSTEINE PEPTIDASE"/>
    <property type="match status" value="1"/>
</dbReference>
<dbReference type="GO" id="GO:0016779">
    <property type="term" value="F:nucleotidyltransferase activity"/>
    <property type="evidence" value="ECO:0007669"/>
    <property type="project" value="UniProtKB-KW"/>
</dbReference>
<dbReference type="AlphaFoldDB" id="A0A0K1Q9R2"/>
<reference evidence="7 8" key="1">
    <citation type="submission" date="2015-08" db="EMBL/GenBank/DDBJ databases">
        <authorList>
            <person name="Babu N.S."/>
            <person name="Beckwith C.J."/>
            <person name="Beseler K.G."/>
            <person name="Brison A."/>
            <person name="Carone J.V."/>
            <person name="Caskin T.P."/>
            <person name="Diamond M."/>
            <person name="Durham M.E."/>
            <person name="Foxe J.M."/>
            <person name="Go M."/>
            <person name="Henderson B.A."/>
            <person name="Jones I.B."/>
            <person name="McGettigan J.A."/>
            <person name="Micheletti S.J."/>
            <person name="Nasrallah M.E."/>
            <person name="Ortiz D."/>
            <person name="Piller C.R."/>
            <person name="Privatt S.R."/>
            <person name="Schneider S.L."/>
            <person name="Sharp S."/>
            <person name="Smith T.C."/>
            <person name="Stanton J.D."/>
            <person name="Ullery H.E."/>
            <person name="Wilson R.J."/>
            <person name="Serrano M.G."/>
            <person name="Buck G."/>
            <person name="Lee V."/>
            <person name="Wang Y."/>
            <person name="Carvalho R."/>
            <person name="Voegtly L."/>
            <person name="Shi R."/>
            <person name="Duckworth R."/>
            <person name="Johnson A."/>
            <person name="Loviza R."/>
            <person name="Walstead R."/>
            <person name="Shah Z."/>
            <person name="Kiflezghi M."/>
            <person name="Wade K."/>
            <person name="Ball S.L."/>
            <person name="Bradley K.W."/>
            <person name="Asai D.J."/>
            <person name="Bowman C.A."/>
            <person name="Russell D.A."/>
            <person name="Pope W.H."/>
            <person name="Jacobs-Sera D."/>
            <person name="Hendrix R.W."/>
            <person name="Hatfull G.F."/>
        </authorList>
    </citation>
    <scope>NUCLEOTIDE SEQUENCE [LARGE SCALE GENOMIC DNA]</scope>
    <source>
        <strain evidence="7 8">DSM 27648</strain>
    </source>
</reference>
<keyword evidence="7" id="KW-0548">Nucleotidyltransferase</keyword>
<evidence type="ECO:0000256" key="3">
    <source>
        <dbReference type="ARBA" id="ARBA00022801"/>
    </source>
</evidence>